<dbReference type="AlphaFoldDB" id="A0A6A6X9C1"/>
<evidence type="ECO:0000256" key="1">
    <source>
        <dbReference type="SAM" id="MobiDB-lite"/>
    </source>
</evidence>
<dbReference type="Pfam" id="PF24864">
    <property type="entry name" value="DUF7730"/>
    <property type="match status" value="1"/>
</dbReference>
<dbReference type="EMBL" id="MU001946">
    <property type="protein sequence ID" value="KAF2793009.1"/>
    <property type="molecule type" value="Genomic_DNA"/>
</dbReference>
<feature type="region of interest" description="Disordered" evidence="1">
    <location>
        <begin position="257"/>
        <end position="276"/>
    </location>
</feature>
<accession>A0A6A6X9C1</accession>
<organism evidence="3 4">
    <name type="scientific">Melanomma pulvis-pyrius CBS 109.77</name>
    <dbReference type="NCBI Taxonomy" id="1314802"/>
    <lineage>
        <taxon>Eukaryota</taxon>
        <taxon>Fungi</taxon>
        <taxon>Dikarya</taxon>
        <taxon>Ascomycota</taxon>
        <taxon>Pezizomycotina</taxon>
        <taxon>Dothideomycetes</taxon>
        <taxon>Pleosporomycetidae</taxon>
        <taxon>Pleosporales</taxon>
        <taxon>Melanommataceae</taxon>
        <taxon>Melanomma</taxon>
    </lineage>
</organism>
<reference evidence="3" key="1">
    <citation type="journal article" date="2020" name="Stud. Mycol.">
        <title>101 Dothideomycetes genomes: a test case for predicting lifestyles and emergence of pathogens.</title>
        <authorList>
            <person name="Haridas S."/>
            <person name="Albert R."/>
            <person name="Binder M."/>
            <person name="Bloem J."/>
            <person name="Labutti K."/>
            <person name="Salamov A."/>
            <person name="Andreopoulos B."/>
            <person name="Baker S."/>
            <person name="Barry K."/>
            <person name="Bills G."/>
            <person name="Bluhm B."/>
            <person name="Cannon C."/>
            <person name="Castanera R."/>
            <person name="Culley D."/>
            <person name="Daum C."/>
            <person name="Ezra D."/>
            <person name="Gonzalez J."/>
            <person name="Henrissat B."/>
            <person name="Kuo A."/>
            <person name="Liang C."/>
            <person name="Lipzen A."/>
            <person name="Lutzoni F."/>
            <person name="Magnuson J."/>
            <person name="Mondo S."/>
            <person name="Nolan M."/>
            <person name="Ohm R."/>
            <person name="Pangilinan J."/>
            <person name="Park H.-J."/>
            <person name="Ramirez L."/>
            <person name="Alfaro M."/>
            <person name="Sun H."/>
            <person name="Tritt A."/>
            <person name="Yoshinaga Y."/>
            <person name="Zwiers L.-H."/>
            <person name="Turgeon B."/>
            <person name="Goodwin S."/>
            <person name="Spatafora J."/>
            <person name="Crous P."/>
            <person name="Grigoriev I."/>
        </authorList>
    </citation>
    <scope>NUCLEOTIDE SEQUENCE</scope>
    <source>
        <strain evidence="3">CBS 109.77</strain>
    </source>
</reference>
<feature type="domain" description="DUF7730" evidence="2">
    <location>
        <begin position="94"/>
        <end position="191"/>
    </location>
</feature>
<gene>
    <name evidence="3" type="ORF">K505DRAFT_47036</name>
</gene>
<evidence type="ECO:0000313" key="4">
    <source>
        <dbReference type="Proteomes" id="UP000799757"/>
    </source>
</evidence>
<name>A0A6A6X9C1_9PLEO</name>
<sequence length="307" mass="35087">MKSYSPKNECTNVQVEATGPTLIFRILRTPLRIWSLIIDEYERTELHKLRVKRRQYPTPSRPRPRYMSSLLPRDPRNWKLALLGRLRKEEVVDQPMSLFLRLPSDVRVQIYHEVLGATSIHILLKDRRIYGIPCIEPVSEERAWEIRCKCRRGWPEVKMTDEGPVMMNKFVYPRPGIGMMGLMLSCRLMYVSDCFSFPATKFLLPQFVSQKEDADTDFVIKGAAKSTTSCMQNRHSYSMPPNPSSSLLLSFPYLPSTPSHPSTSTPVAPSMSPSTRTTSRHLCATCRARSAGPTKQHSICHSRTSTP</sequence>
<proteinExistence type="predicted"/>
<protein>
    <recommendedName>
        <fullName evidence="2">DUF7730 domain-containing protein</fullName>
    </recommendedName>
</protein>
<keyword evidence="4" id="KW-1185">Reference proteome</keyword>
<evidence type="ECO:0000313" key="3">
    <source>
        <dbReference type="EMBL" id="KAF2793009.1"/>
    </source>
</evidence>
<dbReference type="InterPro" id="IPR056632">
    <property type="entry name" value="DUF7730"/>
</dbReference>
<dbReference type="OrthoDB" id="3801532at2759"/>
<dbReference type="Proteomes" id="UP000799757">
    <property type="component" value="Unassembled WGS sequence"/>
</dbReference>
<evidence type="ECO:0000259" key="2">
    <source>
        <dbReference type="Pfam" id="PF24864"/>
    </source>
</evidence>